<dbReference type="EC" id="2.6.1.-" evidence="6"/>
<evidence type="ECO:0000256" key="5">
    <source>
        <dbReference type="ARBA" id="ARBA00022898"/>
    </source>
</evidence>
<keyword evidence="4 6" id="KW-0808">Transferase</keyword>
<dbReference type="GO" id="GO:0030170">
    <property type="term" value="F:pyridoxal phosphate binding"/>
    <property type="evidence" value="ECO:0007669"/>
    <property type="project" value="InterPro"/>
</dbReference>
<dbReference type="Gene3D" id="3.40.640.10">
    <property type="entry name" value="Type I PLP-dependent aspartate aminotransferase-like (Major domain)"/>
    <property type="match status" value="1"/>
</dbReference>
<protein>
    <recommendedName>
        <fullName evidence="6">Aminotransferase</fullName>
        <ecNumber evidence="6">2.6.1.-</ecNumber>
    </recommendedName>
</protein>
<comment type="cofactor">
    <cofactor evidence="1 6">
        <name>pyridoxal 5'-phosphate</name>
        <dbReference type="ChEBI" id="CHEBI:597326"/>
    </cofactor>
</comment>
<evidence type="ECO:0000256" key="4">
    <source>
        <dbReference type="ARBA" id="ARBA00022679"/>
    </source>
</evidence>
<sequence>MKISRKVSALPASGIRRMFDLAAGYENVINLCIGEPDFDTPEHIIEAGCCALHHGYTKYVANAGLPELREAVAAKMERVNGIPCRAENVMITNGAGQSLMSVIQCVTEPGDEVIVPDPGFPNYLGYMSLARVTPVPAAAKEENEFRLRAEDIEAHITEKTSAIIINSPCNPTGAVMDREELIRIGELAEKYNLNIISDEPYEAILYDGRELFSLASVERFRNRVVTVNSFSKSYAMTGWRVGYTVGPSELIRAMTLLQESLTSSVNAAAQYAAAVALDSDQTATVQMKDVYEKRRNTLVKGLNDIRGVSCIRPGGAFYAFVNIKETGMTSMELAQRLIEKCQVVTTPGSAFGNAGEGYIRISYASATEVLEEAVERMKKELGEK</sequence>
<evidence type="ECO:0000256" key="1">
    <source>
        <dbReference type="ARBA" id="ARBA00001933"/>
    </source>
</evidence>
<dbReference type="GO" id="GO:0006520">
    <property type="term" value="P:amino acid metabolic process"/>
    <property type="evidence" value="ECO:0007669"/>
    <property type="project" value="InterPro"/>
</dbReference>
<dbReference type="Pfam" id="PF00155">
    <property type="entry name" value="Aminotran_1_2"/>
    <property type="match status" value="1"/>
</dbReference>
<dbReference type="PANTHER" id="PTHR46383">
    <property type="entry name" value="ASPARTATE AMINOTRANSFERASE"/>
    <property type="match status" value="1"/>
</dbReference>
<evidence type="ECO:0000313" key="8">
    <source>
        <dbReference type="EMBL" id="OLR55953.1"/>
    </source>
</evidence>
<organism evidence="8 9">
    <name type="scientific">Hornefia porci</name>
    <dbReference type="NCBI Taxonomy" id="2652292"/>
    <lineage>
        <taxon>Bacteria</taxon>
        <taxon>Bacillati</taxon>
        <taxon>Bacillota</taxon>
        <taxon>Clostridia</taxon>
        <taxon>Peptostreptococcales</taxon>
        <taxon>Anaerovoracaceae</taxon>
        <taxon>Hornefia</taxon>
    </lineage>
</organism>
<dbReference type="GO" id="GO:0008483">
    <property type="term" value="F:transaminase activity"/>
    <property type="evidence" value="ECO:0007669"/>
    <property type="project" value="UniProtKB-KW"/>
</dbReference>
<dbReference type="CDD" id="cd00609">
    <property type="entry name" value="AAT_like"/>
    <property type="match status" value="1"/>
</dbReference>
<dbReference type="Gene3D" id="3.90.1150.10">
    <property type="entry name" value="Aspartate Aminotransferase, domain 1"/>
    <property type="match status" value="1"/>
</dbReference>
<name>A0A1Q9JIC3_9FIRM</name>
<comment type="caution">
    <text evidence="8">The sequence shown here is derived from an EMBL/GenBank/DDBJ whole genome shotgun (WGS) entry which is preliminary data.</text>
</comment>
<evidence type="ECO:0000256" key="6">
    <source>
        <dbReference type="RuleBase" id="RU000481"/>
    </source>
</evidence>
<dbReference type="SUPFAM" id="SSF53383">
    <property type="entry name" value="PLP-dependent transferases"/>
    <property type="match status" value="1"/>
</dbReference>
<keyword evidence="5" id="KW-0663">Pyridoxal phosphate</keyword>
<dbReference type="InterPro" id="IPR015422">
    <property type="entry name" value="PyrdxlP-dep_Trfase_small"/>
</dbReference>
<accession>A0A1Q9JIC3</accession>
<dbReference type="Proteomes" id="UP000187404">
    <property type="component" value="Unassembled WGS sequence"/>
</dbReference>
<evidence type="ECO:0000259" key="7">
    <source>
        <dbReference type="Pfam" id="PF00155"/>
    </source>
</evidence>
<evidence type="ECO:0000313" key="9">
    <source>
        <dbReference type="Proteomes" id="UP000187404"/>
    </source>
</evidence>
<reference evidence="8 9" key="1">
    <citation type="journal article" date="2016" name="Appl. Environ. Microbiol.">
        <title>Function and Phylogeny of Bacterial Butyryl Coenzyme A:Acetate Transferases and Their Diversity in the Proximal Colon of Swine.</title>
        <authorList>
            <person name="Trachsel J."/>
            <person name="Bayles D.O."/>
            <person name="Looft T."/>
            <person name="Levine U.Y."/>
            <person name="Allen H.K."/>
        </authorList>
    </citation>
    <scope>NUCLEOTIDE SEQUENCE [LARGE SCALE GENOMIC DNA]</scope>
    <source>
        <strain evidence="8 9">68-3-10</strain>
    </source>
</reference>
<dbReference type="PANTHER" id="PTHR46383:SF3">
    <property type="entry name" value="ASPARTATE AMINOTRANSFERASE-RELATED"/>
    <property type="match status" value="1"/>
</dbReference>
<comment type="similarity">
    <text evidence="2 6">Belongs to the class-I pyridoxal-phosphate-dependent aminotransferase family.</text>
</comment>
<dbReference type="RefSeq" id="WP_075713094.1">
    <property type="nucleotide sequence ID" value="NZ_MJIE01000001.1"/>
</dbReference>
<evidence type="ECO:0000256" key="2">
    <source>
        <dbReference type="ARBA" id="ARBA00007441"/>
    </source>
</evidence>
<dbReference type="InterPro" id="IPR015421">
    <property type="entry name" value="PyrdxlP-dep_Trfase_major"/>
</dbReference>
<dbReference type="InterPro" id="IPR015424">
    <property type="entry name" value="PyrdxlP-dep_Trfase"/>
</dbReference>
<dbReference type="EMBL" id="MJIE01000001">
    <property type="protein sequence ID" value="OLR55953.1"/>
    <property type="molecule type" value="Genomic_DNA"/>
</dbReference>
<proteinExistence type="inferred from homology"/>
<dbReference type="FunFam" id="3.40.640.10:FF:000033">
    <property type="entry name" value="Aspartate aminotransferase"/>
    <property type="match status" value="1"/>
</dbReference>
<dbReference type="InterPro" id="IPR050596">
    <property type="entry name" value="AspAT/PAT-like"/>
</dbReference>
<dbReference type="InterPro" id="IPR004839">
    <property type="entry name" value="Aminotransferase_I/II_large"/>
</dbReference>
<dbReference type="PROSITE" id="PS00105">
    <property type="entry name" value="AA_TRANSFER_CLASS_1"/>
    <property type="match status" value="1"/>
</dbReference>
<feature type="domain" description="Aminotransferase class I/classII large" evidence="7">
    <location>
        <begin position="27"/>
        <end position="376"/>
    </location>
</feature>
<keyword evidence="9" id="KW-1185">Reference proteome</keyword>
<dbReference type="STRING" id="1261640.BHK98_07715"/>
<gene>
    <name evidence="8" type="ORF">BHK98_07715</name>
</gene>
<dbReference type="AlphaFoldDB" id="A0A1Q9JIC3"/>
<dbReference type="InterPro" id="IPR004838">
    <property type="entry name" value="NHTrfase_class1_PyrdxlP-BS"/>
</dbReference>
<evidence type="ECO:0000256" key="3">
    <source>
        <dbReference type="ARBA" id="ARBA00022576"/>
    </source>
</evidence>
<keyword evidence="3 6" id="KW-0032">Aminotransferase</keyword>